<dbReference type="Pfam" id="PF07876">
    <property type="entry name" value="Dabb"/>
    <property type="match status" value="1"/>
</dbReference>
<dbReference type="SMART" id="SM00886">
    <property type="entry name" value="Dabb"/>
    <property type="match status" value="1"/>
</dbReference>
<organism evidence="2 3">
    <name type="scientific">Rhodocytophaga aerolata</name>
    <dbReference type="NCBI Taxonomy" id="455078"/>
    <lineage>
        <taxon>Bacteria</taxon>
        <taxon>Pseudomonadati</taxon>
        <taxon>Bacteroidota</taxon>
        <taxon>Cytophagia</taxon>
        <taxon>Cytophagales</taxon>
        <taxon>Rhodocytophagaceae</taxon>
        <taxon>Rhodocytophaga</taxon>
    </lineage>
</organism>
<dbReference type="RefSeq" id="WP_302040833.1">
    <property type="nucleotide sequence ID" value="NZ_JAUKPO010000024.1"/>
</dbReference>
<reference evidence="2" key="1">
    <citation type="submission" date="2023-07" db="EMBL/GenBank/DDBJ databases">
        <title>The genome sequence of Rhodocytophaga aerolata KACC 12507.</title>
        <authorList>
            <person name="Zhang X."/>
        </authorList>
    </citation>
    <scope>NUCLEOTIDE SEQUENCE</scope>
    <source>
        <strain evidence="2">KACC 12507</strain>
    </source>
</reference>
<dbReference type="Proteomes" id="UP001168528">
    <property type="component" value="Unassembled WGS sequence"/>
</dbReference>
<evidence type="ECO:0000313" key="3">
    <source>
        <dbReference type="Proteomes" id="UP001168528"/>
    </source>
</evidence>
<proteinExistence type="predicted"/>
<dbReference type="SUPFAM" id="SSF54909">
    <property type="entry name" value="Dimeric alpha+beta barrel"/>
    <property type="match status" value="1"/>
</dbReference>
<protein>
    <submittedName>
        <fullName evidence="2">Dabb family protein</fullName>
    </submittedName>
</protein>
<comment type="caution">
    <text evidence="2">The sequence shown here is derived from an EMBL/GenBank/DDBJ whole genome shotgun (WGS) entry which is preliminary data.</text>
</comment>
<dbReference type="Gene3D" id="3.30.70.100">
    <property type="match status" value="1"/>
</dbReference>
<evidence type="ECO:0000259" key="1">
    <source>
        <dbReference type="PROSITE" id="PS51502"/>
    </source>
</evidence>
<feature type="domain" description="Stress-response A/B barrel" evidence="1">
    <location>
        <begin position="2"/>
        <end position="97"/>
    </location>
</feature>
<keyword evidence="3" id="KW-1185">Reference proteome</keyword>
<sequence length="102" mass="12240">MFVHTVYFWFKDSATAQDRTFFEQHLQQLAKIEHIQTAYLGVPAPTRREVIDSSYDYSITFVFESQKEHDLYQPHPKHKEFVEKCSHLWQKVQVYDAIPFSK</sequence>
<dbReference type="EMBL" id="JAUKPO010000024">
    <property type="protein sequence ID" value="MDO1450032.1"/>
    <property type="molecule type" value="Genomic_DNA"/>
</dbReference>
<dbReference type="InterPro" id="IPR013097">
    <property type="entry name" value="Dabb"/>
</dbReference>
<name>A0ABT8RD63_9BACT</name>
<dbReference type="InterPro" id="IPR011008">
    <property type="entry name" value="Dimeric_a/b-barrel"/>
</dbReference>
<accession>A0ABT8RD63</accession>
<dbReference type="PROSITE" id="PS51502">
    <property type="entry name" value="S_R_A_B_BARREL"/>
    <property type="match status" value="1"/>
</dbReference>
<evidence type="ECO:0000313" key="2">
    <source>
        <dbReference type="EMBL" id="MDO1450032.1"/>
    </source>
</evidence>
<gene>
    <name evidence="2" type="ORF">Q0590_27375</name>
</gene>